<reference evidence="2 3" key="1">
    <citation type="submission" date="2018-03" db="EMBL/GenBank/DDBJ databases">
        <title>The draft genome of Sphingosinicella sp. GL-C-18.</title>
        <authorList>
            <person name="Liu L."/>
            <person name="Li L."/>
            <person name="Liang L."/>
            <person name="Zhang X."/>
            <person name="Wang T."/>
        </authorList>
    </citation>
    <scope>NUCLEOTIDE SEQUENCE [LARGE SCALE GENOMIC DNA]</scope>
    <source>
        <strain evidence="2 3">GL-C-18</strain>
    </source>
</reference>
<evidence type="ECO:0000313" key="2">
    <source>
        <dbReference type="EMBL" id="PSJ42200.1"/>
    </source>
</evidence>
<dbReference type="RefSeq" id="WP_106512369.1">
    <property type="nucleotide sequence ID" value="NZ_PXYI01000002.1"/>
</dbReference>
<dbReference type="InterPro" id="IPR036429">
    <property type="entry name" value="SpoA-like_sf"/>
</dbReference>
<dbReference type="InterPro" id="IPR001543">
    <property type="entry name" value="FliN-like_C"/>
</dbReference>
<dbReference type="SUPFAM" id="SSF101801">
    <property type="entry name" value="Surface presentation of antigens (SPOA)"/>
    <property type="match status" value="1"/>
</dbReference>
<accession>A0A2P7QW70</accession>
<organism evidence="2 3">
    <name type="scientific">Allosphingosinicella deserti</name>
    <dbReference type="NCBI Taxonomy" id="2116704"/>
    <lineage>
        <taxon>Bacteria</taxon>
        <taxon>Pseudomonadati</taxon>
        <taxon>Pseudomonadota</taxon>
        <taxon>Alphaproteobacteria</taxon>
        <taxon>Sphingomonadales</taxon>
        <taxon>Sphingomonadaceae</taxon>
        <taxon>Allosphingosinicella</taxon>
    </lineage>
</organism>
<comment type="caution">
    <text evidence="2">The sequence shown here is derived from an EMBL/GenBank/DDBJ whole genome shotgun (WGS) entry which is preliminary data.</text>
</comment>
<dbReference type="Pfam" id="PF01052">
    <property type="entry name" value="FliMN_C"/>
    <property type="match status" value="1"/>
</dbReference>
<dbReference type="EMBL" id="PXYI01000002">
    <property type="protein sequence ID" value="PSJ42200.1"/>
    <property type="molecule type" value="Genomic_DNA"/>
</dbReference>
<gene>
    <name evidence="2" type="ORF">C7I55_08175</name>
</gene>
<dbReference type="AlphaFoldDB" id="A0A2P7QW70"/>
<dbReference type="Proteomes" id="UP000241167">
    <property type="component" value="Unassembled WGS sequence"/>
</dbReference>
<sequence length="265" mass="27375">MNAMVISSWTGWLPPQAMTGALLLPRLGDTLAGWCARWFSRGSFDADGGFGQLESKASAAPDDADTRFREEGLAMILSQESRIAIAGLMLDRPLTAPDLSPSDRKVAAVLVDRAVEDLCRGLSGLFGLPATGAWRRGEPVGPRFRHLSQIELRQTDGAAAIVLVVATDLLVGAIKAAAASTLPAPALGSIGGALASQEVSLSAFLGPSEMTLGDLADLAIGDIVLLDTPSAAPLPIALDGVPTSGRCRLEQGETGLGLKILNSPA</sequence>
<evidence type="ECO:0000259" key="1">
    <source>
        <dbReference type="Pfam" id="PF01052"/>
    </source>
</evidence>
<dbReference type="Gene3D" id="2.30.330.10">
    <property type="entry name" value="SpoA-like"/>
    <property type="match status" value="1"/>
</dbReference>
<feature type="domain" description="Flagellar motor switch protein FliN-like C-terminal" evidence="1">
    <location>
        <begin position="198"/>
        <end position="260"/>
    </location>
</feature>
<keyword evidence="3" id="KW-1185">Reference proteome</keyword>
<proteinExistence type="predicted"/>
<dbReference type="OrthoDB" id="9806941at2"/>
<protein>
    <recommendedName>
        <fullName evidence="1">Flagellar motor switch protein FliN-like C-terminal domain-containing protein</fullName>
    </recommendedName>
</protein>
<name>A0A2P7QW70_9SPHN</name>
<evidence type="ECO:0000313" key="3">
    <source>
        <dbReference type="Proteomes" id="UP000241167"/>
    </source>
</evidence>